<dbReference type="RefSeq" id="WP_035065771.1">
    <property type="nucleotide sequence ID" value="NZ_JAVBVO010000004.1"/>
</dbReference>
<sequence length="66" mass="7794">MFDLFVGFLSLFIFVGVLNFISQTFANWRTRKKLEKFLENELELVFEGFLTRIDELEKALEGGEKE</sequence>
<evidence type="ECO:0000313" key="3">
    <source>
        <dbReference type="Proteomes" id="UP001290462"/>
    </source>
</evidence>
<accession>A0AAW9K1S1</accession>
<reference evidence="2" key="1">
    <citation type="submission" date="2023-08" db="EMBL/GenBank/DDBJ databases">
        <title>Genomic characterization of piscicolin 126 produced by Carnobacterium maltaromaticum CM22 strain isolated from salmon (Salmo salar).</title>
        <authorList>
            <person name="Gonzalez-Gragera E."/>
            <person name="Garcia-Lopez J.D."/>
            <person name="Teso-Perez C."/>
            <person name="Gimenez-Hernandez I."/>
            <person name="Peralta-Sanchez J.M."/>
            <person name="Valdivia E."/>
            <person name="Montalban-Lopez M."/>
            <person name="Martin-Platero A.M."/>
            <person name="Banos A."/>
            <person name="Martinez-Bueno M."/>
        </authorList>
    </citation>
    <scope>NUCLEOTIDE SEQUENCE</scope>
    <source>
        <strain evidence="2">CM22</strain>
    </source>
</reference>
<feature type="transmembrane region" description="Helical" evidence="1">
    <location>
        <begin position="6"/>
        <end position="26"/>
    </location>
</feature>
<dbReference type="EMBL" id="JAVBVO010000004">
    <property type="protein sequence ID" value="MDZ5759795.1"/>
    <property type="molecule type" value="Genomic_DNA"/>
</dbReference>
<keyword evidence="1" id="KW-0812">Transmembrane</keyword>
<dbReference type="Proteomes" id="UP001290462">
    <property type="component" value="Unassembled WGS sequence"/>
</dbReference>
<evidence type="ECO:0000313" key="2">
    <source>
        <dbReference type="EMBL" id="MDZ5759795.1"/>
    </source>
</evidence>
<evidence type="ECO:0000256" key="1">
    <source>
        <dbReference type="SAM" id="Phobius"/>
    </source>
</evidence>
<dbReference type="AlphaFoldDB" id="A0AAW9K1S1"/>
<organism evidence="2 3">
    <name type="scientific">Carnobacterium maltaromaticum</name>
    <name type="common">Carnobacterium piscicola</name>
    <dbReference type="NCBI Taxonomy" id="2751"/>
    <lineage>
        <taxon>Bacteria</taxon>
        <taxon>Bacillati</taxon>
        <taxon>Bacillota</taxon>
        <taxon>Bacilli</taxon>
        <taxon>Lactobacillales</taxon>
        <taxon>Carnobacteriaceae</taxon>
        <taxon>Carnobacterium</taxon>
    </lineage>
</organism>
<keyword evidence="1" id="KW-1133">Transmembrane helix</keyword>
<keyword evidence="1" id="KW-0472">Membrane</keyword>
<proteinExistence type="predicted"/>
<protein>
    <submittedName>
        <fullName evidence="2">Uncharacterized protein</fullName>
    </submittedName>
</protein>
<name>A0AAW9K1S1_CARML</name>
<gene>
    <name evidence="2" type="ORF">RAK27_14125</name>
</gene>
<comment type="caution">
    <text evidence="2">The sequence shown here is derived from an EMBL/GenBank/DDBJ whole genome shotgun (WGS) entry which is preliminary data.</text>
</comment>